<dbReference type="OrthoDB" id="331037at2"/>
<organism evidence="1 2">
    <name type="scientific">Leptospira andrefontaineae</name>
    <dbReference type="NCBI Taxonomy" id="2484976"/>
    <lineage>
        <taxon>Bacteria</taxon>
        <taxon>Pseudomonadati</taxon>
        <taxon>Spirochaetota</taxon>
        <taxon>Spirochaetia</taxon>
        <taxon>Leptospirales</taxon>
        <taxon>Leptospiraceae</taxon>
        <taxon>Leptospira</taxon>
    </lineage>
</organism>
<protein>
    <submittedName>
        <fullName evidence="1">SH3 domain-containing protein</fullName>
    </submittedName>
</protein>
<dbReference type="AlphaFoldDB" id="A0A4V6QKY8"/>
<dbReference type="Gene3D" id="2.30.30.40">
    <property type="entry name" value="SH3 Domains"/>
    <property type="match status" value="1"/>
</dbReference>
<proteinExistence type="predicted"/>
<evidence type="ECO:0000313" key="1">
    <source>
        <dbReference type="EMBL" id="TGK37742.1"/>
    </source>
</evidence>
<comment type="caution">
    <text evidence="1">The sequence shown here is derived from an EMBL/GenBank/DDBJ whole genome shotgun (WGS) entry which is preliminary data.</text>
</comment>
<dbReference type="EMBL" id="RQEY01000019">
    <property type="protein sequence ID" value="TGK37742.1"/>
    <property type="molecule type" value="Genomic_DNA"/>
</dbReference>
<accession>A0A4V6QKY8</accession>
<dbReference type="RefSeq" id="WP_135775323.1">
    <property type="nucleotide sequence ID" value="NZ_RQEY01000019.1"/>
</dbReference>
<sequence>MKSFSILFIFFILSFDVLNASDTKVLYVTAKSGLTLREKPGIKSKAITLIPAFSSVLKKKQTIELSNQERINNRTGNWVLISYKEFNGYAFDGYLSSIEPDPKNFFVGEYTSDLGLSKNFYPSYLYLNSNHQFEITVNLCHDFGTISGNWKSEVSKEETFVVLEPQKSDFGLKNLDKLKIIFLKSEEGLQFSTFISDKADPVHIGCDFGERLFFIKK</sequence>
<dbReference type="Proteomes" id="UP000298097">
    <property type="component" value="Unassembled WGS sequence"/>
</dbReference>
<gene>
    <name evidence="1" type="ORF">EHO65_14615</name>
</gene>
<name>A0A4V6QKY8_9LEPT</name>
<reference evidence="1" key="1">
    <citation type="journal article" date="2019" name="PLoS Negl. Trop. Dis.">
        <title>Revisiting the worldwide diversity of Leptospira species in the environment.</title>
        <authorList>
            <person name="Vincent A.T."/>
            <person name="Schiettekatte O."/>
            <person name="Bourhy P."/>
            <person name="Veyrier F.J."/>
            <person name="Picardeau M."/>
        </authorList>
    </citation>
    <scope>NUCLEOTIDE SEQUENCE [LARGE SCALE GENOMIC DNA]</scope>
    <source>
        <strain evidence="1">201800301</strain>
    </source>
</reference>
<evidence type="ECO:0000313" key="2">
    <source>
        <dbReference type="Proteomes" id="UP000298097"/>
    </source>
</evidence>
<keyword evidence="2" id="KW-1185">Reference proteome</keyword>